<keyword evidence="2" id="KW-1185">Reference proteome</keyword>
<name>L0AAA6_CALLD</name>
<dbReference type="InterPro" id="IPR017850">
    <property type="entry name" value="Alkaline_phosphatase_core_sf"/>
</dbReference>
<dbReference type="Proteomes" id="UP000010469">
    <property type="component" value="Chromosome"/>
</dbReference>
<proteinExistence type="predicted"/>
<accession>L0AAA6</accession>
<dbReference type="eggNOG" id="arCOG01377">
    <property type="taxonomic scope" value="Archaea"/>
</dbReference>
<dbReference type="InterPro" id="IPR002591">
    <property type="entry name" value="Phosphodiest/P_Trfase"/>
</dbReference>
<reference evidence="2" key="1">
    <citation type="submission" date="2012-03" db="EMBL/GenBank/DDBJ databases">
        <title>Complete genome of Caldisphaera lagunensis DSM 15908.</title>
        <authorList>
            <person name="Lucas S."/>
            <person name="Copeland A."/>
            <person name="Lapidus A."/>
            <person name="Glavina del Rio T."/>
            <person name="Dalin E."/>
            <person name="Tice H."/>
            <person name="Bruce D."/>
            <person name="Goodwin L."/>
            <person name="Pitluck S."/>
            <person name="Peters L."/>
            <person name="Mikhailova N."/>
            <person name="Teshima H."/>
            <person name="Kyrpides N."/>
            <person name="Mavromatis K."/>
            <person name="Ivanova N."/>
            <person name="Brettin T."/>
            <person name="Detter J.C."/>
            <person name="Han C."/>
            <person name="Larimer F."/>
            <person name="Land M."/>
            <person name="Hauser L."/>
            <person name="Markowitz V."/>
            <person name="Cheng J.-F."/>
            <person name="Hugenholtz P."/>
            <person name="Woyke T."/>
            <person name="Wu D."/>
            <person name="Spring S."/>
            <person name="Schroeder M."/>
            <person name="Brambilla E."/>
            <person name="Klenk H.-P."/>
            <person name="Eisen J.A."/>
        </authorList>
    </citation>
    <scope>NUCLEOTIDE SEQUENCE [LARGE SCALE GENOMIC DNA]</scope>
    <source>
        <strain evidence="2">DSM 15908 / JCM 11604 / IC-154</strain>
    </source>
</reference>
<dbReference type="SUPFAM" id="SSF53649">
    <property type="entry name" value="Alkaline phosphatase-like"/>
    <property type="match status" value="1"/>
</dbReference>
<dbReference type="PANTHER" id="PTHR10151:SF120">
    <property type="entry name" value="BIS(5'-ADENOSYL)-TRIPHOSPHATASE"/>
    <property type="match status" value="1"/>
</dbReference>
<evidence type="ECO:0000313" key="2">
    <source>
        <dbReference type="Proteomes" id="UP000010469"/>
    </source>
</evidence>
<dbReference type="KEGG" id="clg:Calag_1079"/>
<dbReference type="EMBL" id="CP003378">
    <property type="protein sequence ID" value="AFZ70801.1"/>
    <property type="molecule type" value="Genomic_DNA"/>
</dbReference>
<dbReference type="PANTHER" id="PTHR10151">
    <property type="entry name" value="ECTONUCLEOTIDE PYROPHOSPHATASE/PHOSPHODIESTERASE"/>
    <property type="match status" value="1"/>
</dbReference>
<dbReference type="InParanoid" id="L0AAA6"/>
<dbReference type="Pfam" id="PF01663">
    <property type="entry name" value="Phosphodiest"/>
    <property type="match status" value="1"/>
</dbReference>
<evidence type="ECO:0000313" key="1">
    <source>
        <dbReference type="EMBL" id="AFZ70801.1"/>
    </source>
</evidence>
<dbReference type="GO" id="GO:0016787">
    <property type="term" value="F:hydrolase activity"/>
    <property type="evidence" value="ECO:0007669"/>
    <property type="project" value="UniProtKB-ARBA"/>
</dbReference>
<evidence type="ECO:0008006" key="3">
    <source>
        <dbReference type="Google" id="ProtNLM"/>
    </source>
</evidence>
<gene>
    <name evidence="1" type="ordered locus">Calag_1079</name>
</gene>
<dbReference type="AlphaFoldDB" id="L0AAA6"/>
<organism evidence="1 2">
    <name type="scientific">Caldisphaera lagunensis (strain DSM 15908 / JCM 11604 / ANMR 0165 / IC-154)</name>
    <dbReference type="NCBI Taxonomy" id="1056495"/>
    <lineage>
        <taxon>Archaea</taxon>
        <taxon>Thermoproteota</taxon>
        <taxon>Thermoprotei</taxon>
        <taxon>Acidilobales</taxon>
        <taxon>Caldisphaeraceae</taxon>
        <taxon>Caldisphaera</taxon>
    </lineage>
</organism>
<sequence>MLGLDSLPPKVLYENYGKGLDFIREIIKDSQNYLMKTCHPPITVPAWISMFTGKTPGELGIYGFRHRKPGTFDSYIVNSNDVKEKAIWDDLGKKGLKMGLFGVPPTYPPKPINGFMITDFNTPSKEKPYSFPPWIKNELQNNLKEEPIFDVVYRTEDRDKAYNDLMEMIDNHQRILNYLVKKSWDLFLYVEIGVDRAHHMFWKYFDNSHPRYEYHEKYSNAIPTVYKKIDNWFSNLIKQLPKDTIYVIVSDHGTKSMIGSYPINQWLIEQGFLKLKKEVNNEGTDLTFDIIDWNETKVWAWGGYYSRFFFNIKGREPHGIIEKEEVEGLVKDIKNSINKIKGPNNENWKNEAYLPQEIYPVSKGDAPDLTVYLDDLNWRPIGTIGYKSMYLEKNDKGPDDSMHDWYGVFSIYDPEGTLKKGNMGVIEINKIRQVLEELVLS</sequence>
<dbReference type="STRING" id="1056495.Calag_1079"/>
<dbReference type="HOGENOM" id="CLU_024306_1_0_2"/>
<protein>
    <recommendedName>
        <fullName evidence="3">AP superfamily protein</fullName>
    </recommendedName>
</protein>
<dbReference type="Gene3D" id="3.40.720.10">
    <property type="entry name" value="Alkaline Phosphatase, subunit A"/>
    <property type="match status" value="1"/>
</dbReference>